<dbReference type="InterPro" id="IPR000182">
    <property type="entry name" value="GNAT_dom"/>
</dbReference>
<keyword evidence="1" id="KW-0808">Transferase</keyword>
<comment type="caution">
    <text evidence="4">The sequence shown here is derived from an EMBL/GenBank/DDBJ whole genome shotgun (WGS) entry which is preliminary data.</text>
</comment>
<dbReference type="Gene3D" id="3.40.630.30">
    <property type="match status" value="1"/>
</dbReference>
<evidence type="ECO:0000313" key="4">
    <source>
        <dbReference type="EMBL" id="MBD2771591.1"/>
    </source>
</evidence>
<dbReference type="RefSeq" id="WP_190825877.1">
    <property type="nucleotide sequence ID" value="NZ_CAWPPI010000025.1"/>
</dbReference>
<dbReference type="InterPro" id="IPR016181">
    <property type="entry name" value="Acyl_CoA_acyltransferase"/>
</dbReference>
<feature type="domain" description="N-acetyltransferase" evidence="3">
    <location>
        <begin position="168"/>
        <end position="319"/>
    </location>
</feature>
<keyword evidence="2" id="KW-0012">Acyltransferase</keyword>
<dbReference type="SUPFAM" id="SSF55729">
    <property type="entry name" value="Acyl-CoA N-acyltransferases (Nat)"/>
    <property type="match status" value="1"/>
</dbReference>
<gene>
    <name evidence="4" type="ORF">ICL16_05625</name>
</gene>
<dbReference type="PANTHER" id="PTHR43877:SF1">
    <property type="entry name" value="ACETYLTRANSFERASE"/>
    <property type="match status" value="1"/>
</dbReference>
<evidence type="ECO:0000256" key="1">
    <source>
        <dbReference type="ARBA" id="ARBA00022679"/>
    </source>
</evidence>
<dbReference type="InterPro" id="IPR050832">
    <property type="entry name" value="Bact_Acetyltransf"/>
</dbReference>
<evidence type="ECO:0000313" key="5">
    <source>
        <dbReference type="Proteomes" id="UP000629098"/>
    </source>
</evidence>
<sequence length="319" mass="36718">MATITMRPYQGEADLEAIANLINLCDEVDKLDQGVSISELRTDFNAPSMDQARDIRLWHDSDDQLIGFGNLWISEPSETIDGYLSFYVHPSIRGGGLETEIIKWSQERMREVRQERGVSVRLRSGARDYRSDRIRILENHGFQSERYFFTMERNLALAIEQPKFPQGFTLRHMNGEQDAQAWVELHNQSFIDHWNYHPLTVENHQHWLNEPTYRPELDLIVTAFDGTFAAYCHCHISLEDNARTGRNEGWVGILGTRRGFRRMGLGRAMLLSGLRRLQAEGIDTARLGVDADNPNGALPLYQSVGFHKLYTNISYFQDV</sequence>
<dbReference type="PANTHER" id="PTHR43877">
    <property type="entry name" value="AMINOALKYLPHOSPHONATE N-ACETYLTRANSFERASE-RELATED-RELATED"/>
    <property type="match status" value="1"/>
</dbReference>
<dbReference type="GO" id="GO:0016747">
    <property type="term" value="F:acyltransferase activity, transferring groups other than amino-acyl groups"/>
    <property type="evidence" value="ECO:0007669"/>
    <property type="project" value="InterPro"/>
</dbReference>
<organism evidence="4 5">
    <name type="scientific">Iningainema tapete BLCC-T55</name>
    <dbReference type="NCBI Taxonomy" id="2748662"/>
    <lineage>
        <taxon>Bacteria</taxon>
        <taxon>Bacillati</taxon>
        <taxon>Cyanobacteriota</taxon>
        <taxon>Cyanophyceae</taxon>
        <taxon>Nostocales</taxon>
        <taxon>Scytonemataceae</taxon>
        <taxon>Iningainema tapete</taxon>
    </lineage>
</organism>
<dbReference type="CDD" id="cd04301">
    <property type="entry name" value="NAT_SF"/>
    <property type="match status" value="1"/>
</dbReference>
<keyword evidence="5" id="KW-1185">Reference proteome</keyword>
<evidence type="ECO:0000256" key="2">
    <source>
        <dbReference type="ARBA" id="ARBA00023315"/>
    </source>
</evidence>
<dbReference type="Proteomes" id="UP000629098">
    <property type="component" value="Unassembled WGS sequence"/>
</dbReference>
<dbReference type="Pfam" id="PF00583">
    <property type="entry name" value="Acetyltransf_1"/>
    <property type="match status" value="2"/>
</dbReference>
<name>A0A8J6XIY2_9CYAN</name>
<dbReference type="PROSITE" id="PS51186">
    <property type="entry name" value="GNAT"/>
    <property type="match status" value="2"/>
</dbReference>
<evidence type="ECO:0000259" key="3">
    <source>
        <dbReference type="PROSITE" id="PS51186"/>
    </source>
</evidence>
<proteinExistence type="predicted"/>
<protein>
    <submittedName>
        <fullName evidence="4">GNAT family N-acetyltransferase</fullName>
    </submittedName>
</protein>
<accession>A0A8J6XIY2</accession>
<reference evidence="4" key="1">
    <citation type="submission" date="2020-09" db="EMBL/GenBank/DDBJ databases">
        <title>Iningainema tapete sp. nov. (Scytonemataceae, Cyanobacteria) from greenhouses in central Florida (USA) produces two types of nodularin with biosynthetic potential for microcystin-LR and anabaenopeptins.</title>
        <authorList>
            <person name="Berthold D.E."/>
            <person name="Lefler F.W."/>
            <person name="Huang I.-S."/>
            <person name="Abdulla H."/>
            <person name="Zimba P.V."/>
            <person name="Laughinghouse H.D. IV."/>
        </authorList>
    </citation>
    <scope>NUCLEOTIDE SEQUENCE</scope>
    <source>
        <strain evidence="4">BLCCT55</strain>
    </source>
</reference>
<feature type="domain" description="N-acetyltransferase" evidence="3">
    <location>
        <begin position="4"/>
        <end position="162"/>
    </location>
</feature>
<dbReference type="AlphaFoldDB" id="A0A8J6XIY2"/>
<dbReference type="EMBL" id="JACXAE010000025">
    <property type="protein sequence ID" value="MBD2771591.1"/>
    <property type="molecule type" value="Genomic_DNA"/>
</dbReference>